<dbReference type="AlphaFoldDB" id="A0A7Y0L6Q1"/>
<dbReference type="SUPFAM" id="SSF103481">
    <property type="entry name" value="Multidrug resistance efflux transporter EmrE"/>
    <property type="match status" value="2"/>
</dbReference>
<evidence type="ECO:0000256" key="6">
    <source>
        <dbReference type="SAM" id="Phobius"/>
    </source>
</evidence>
<feature type="transmembrane region" description="Helical" evidence="6">
    <location>
        <begin position="119"/>
        <end position="138"/>
    </location>
</feature>
<evidence type="ECO:0000256" key="3">
    <source>
        <dbReference type="ARBA" id="ARBA00022692"/>
    </source>
</evidence>
<feature type="transmembrane region" description="Helical" evidence="6">
    <location>
        <begin position="239"/>
        <end position="257"/>
    </location>
</feature>
<keyword evidence="4 6" id="KW-1133">Transmembrane helix</keyword>
<keyword evidence="9" id="KW-1185">Reference proteome</keyword>
<comment type="caution">
    <text evidence="8">The sequence shown here is derived from an EMBL/GenBank/DDBJ whole genome shotgun (WGS) entry which is preliminary data.</text>
</comment>
<evidence type="ECO:0000259" key="7">
    <source>
        <dbReference type="Pfam" id="PF00892"/>
    </source>
</evidence>
<proteinExistence type="inferred from homology"/>
<keyword evidence="3 6" id="KW-0812">Transmembrane</keyword>
<evidence type="ECO:0000256" key="2">
    <source>
        <dbReference type="ARBA" id="ARBA00007362"/>
    </source>
</evidence>
<name>A0A7Y0L6Q1_9FIRM</name>
<dbReference type="GO" id="GO:0016020">
    <property type="term" value="C:membrane"/>
    <property type="evidence" value="ECO:0007669"/>
    <property type="project" value="UniProtKB-SubCell"/>
</dbReference>
<feature type="transmembrane region" description="Helical" evidence="6">
    <location>
        <begin position="28"/>
        <end position="50"/>
    </location>
</feature>
<feature type="transmembrane region" description="Helical" evidence="6">
    <location>
        <begin position="59"/>
        <end position="83"/>
    </location>
</feature>
<feature type="transmembrane region" description="Helical" evidence="6">
    <location>
        <begin position="176"/>
        <end position="194"/>
    </location>
</feature>
<dbReference type="InterPro" id="IPR000620">
    <property type="entry name" value="EamA_dom"/>
</dbReference>
<dbReference type="EMBL" id="JABBVZ010000098">
    <property type="protein sequence ID" value="NMP24297.1"/>
    <property type="molecule type" value="Genomic_DNA"/>
</dbReference>
<accession>A0A7Y0L6Q1</accession>
<evidence type="ECO:0000256" key="1">
    <source>
        <dbReference type="ARBA" id="ARBA00004141"/>
    </source>
</evidence>
<sequence>MTAEALAYVILWASAAIATKFGLRSAPPLILASLRFTIAGLALMGGRCFLRQPLIPPRAWWTTLVFLGGMNTTVYLGASFLALSVVPAGLFNLFVSVNPLMVLIMEQVILALPVSRVQALGLSVATGGLVVGAWQAIVHFRTPLWGIGLLLLGQAAMAAGSVLFNTSKINLSPAVINTWQLAAGAALLWPIALVTEGAEPVQWNGFLWGSLLWLAGAVSIGAMLLWFHLLKRGGTRRASFWLLLTPIMGYGLGFVLLGESITLADLFATALVIVGIVMGQWSSNAGQPPHATTTPLRQ</sequence>
<evidence type="ECO:0000313" key="9">
    <source>
        <dbReference type="Proteomes" id="UP000533476"/>
    </source>
</evidence>
<feature type="domain" description="EamA" evidence="7">
    <location>
        <begin position="5"/>
        <end position="131"/>
    </location>
</feature>
<feature type="domain" description="EamA" evidence="7">
    <location>
        <begin position="145"/>
        <end position="278"/>
    </location>
</feature>
<dbReference type="Pfam" id="PF00892">
    <property type="entry name" value="EamA"/>
    <property type="match status" value="2"/>
</dbReference>
<gene>
    <name evidence="8" type="ORF">HIJ39_18355</name>
</gene>
<evidence type="ECO:0000256" key="5">
    <source>
        <dbReference type="ARBA" id="ARBA00023136"/>
    </source>
</evidence>
<comment type="similarity">
    <text evidence="2">Belongs to the EamA transporter family.</text>
</comment>
<comment type="subcellular location">
    <subcellularLocation>
        <location evidence="1">Membrane</location>
        <topology evidence="1">Multi-pass membrane protein</topology>
    </subcellularLocation>
</comment>
<evidence type="ECO:0000313" key="8">
    <source>
        <dbReference type="EMBL" id="NMP24297.1"/>
    </source>
</evidence>
<feature type="transmembrane region" description="Helical" evidence="6">
    <location>
        <begin position="144"/>
        <end position="164"/>
    </location>
</feature>
<organism evidence="8 9">
    <name type="scientific">Sulfobacillus harzensis</name>
    <dbReference type="NCBI Taxonomy" id="2729629"/>
    <lineage>
        <taxon>Bacteria</taxon>
        <taxon>Bacillati</taxon>
        <taxon>Bacillota</taxon>
        <taxon>Clostridia</taxon>
        <taxon>Eubacteriales</taxon>
        <taxon>Clostridiales Family XVII. Incertae Sedis</taxon>
        <taxon>Sulfobacillus</taxon>
    </lineage>
</organism>
<dbReference type="PANTHER" id="PTHR32322">
    <property type="entry name" value="INNER MEMBRANE TRANSPORTER"/>
    <property type="match status" value="1"/>
</dbReference>
<dbReference type="InterPro" id="IPR050638">
    <property type="entry name" value="AA-Vitamin_Transporters"/>
</dbReference>
<feature type="transmembrane region" description="Helical" evidence="6">
    <location>
        <begin position="206"/>
        <end position="227"/>
    </location>
</feature>
<evidence type="ECO:0000256" key="4">
    <source>
        <dbReference type="ARBA" id="ARBA00022989"/>
    </source>
</evidence>
<keyword evidence="5 6" id="KW-0472">Membrane</keyword>
<dbReference type="PANTHER" id="PTHR32322:SF2">
    <property type="entry name" value="EAMA DOMAIN-CONTAINING PROTEIN"/>
    <property type="match status" value="1"/>
</dbReference>
<protein>
    <submittedName>
        <fullName evidence="8">DMT family transporter</fullName>
    </submittedName>
</protein>
<dbReference type="Proteomes" id="UP000533476">
    <property type="component" value="Unassembled WGS sequence"/>
</dbReference>
<dbReference type="InterPro" id="IPR037185">
    <property type="entry name" value="EmrE-like"/>
</dbReference>
<reference evidence="8 9" key="1">
    <citation type="submission" date="2020-04" db="EMBL/GenBank/DDBJ databases">
        <authorList>
            <person name="Zhang R."/>
            <person name="Schippers A."/>
        </authorList>
    </citation>
    <scope>NUCLEOTIDE SEQUENCE [LARGE SCALE GENOMIC DNA]</scope>
    <source>
        <strain evidence="8 9">DSM 109850</strain>
    </source>
</reference>
<feature type="transmembrane region" description="Helical" evidence="6">
    <location>
        <begin position="89"/>
        <end position="112"/>
    </location>
</feature>
<feature type="transmembrane region" description="Helical" evidence="6">
    <location>
        <begin position="263"/>
        <end position="281"/>
    </location>
</feature>